<accession>A0A4Y2RUL5</accession>
<name>A0A4Y2RUL5_ARAVE</name>
<proteinExistence type="predicted"/>
<evidence type="ECO:0000313" key="2">
    <source>
        <dbReference type="EMBL" id="GBN79478.1"/>
    </source>
</evidence>
<dbReference type="Proteomes" id="UP000499080">
    <property type="component" value="Unassembled WGS sequence"/>
</dbReference>
<evidence type="ECO:0000313" key="3">
    <source>
        <dbReference type="Proteomes" id="UP000499080"/>
    </source>
</evidence>
<comment type="caution">
    <text evidence="2">The sequence shown here is derived from an EMBL/GenBank/DDBJ whole genome shotgun (WGS) entry which is preliminary data.</text>
</comment>
<organism evidence="2 3">
    <name type="scientific">Araneus ventricosus</name>
    <name type="common">Orbweaver spider</name>
    <name type="synonym">Epeira ventricosa</name>
    <dbReference type="NCBI Taxonomy" id="182803"/>
    <lineage>
        <taxon>Eukaryota</taxon>
        <taxon>Metazoa</taxon>
        <taxon>Ecdysozoa</taxon>
        <taxon>Arthropoda</taxon>
        <taxon>Chelicerata</taxon>
        <taxon>Arachnida</taxon>
        <taxon>Araneae</taxon>
        <taxon>Araneomorphae</taxon>
        <taxon>Entelegynae</taxon>
        <taxon>Araneoidea</taxon>
        <taxon>Araneidae</taxon>
        <taxon>Araneus</taxon>
    </lineage>
</organism>
<gene>
    <name evidence="2" type="ORF">AVEN_131701_1</name>
    <name evidence="1" type="ORF">AVEN_91563_1</name>
</gene>
<sequence length="129" mass="14396">MQRTNSSVINDGCPLRSSSWTFYLPSLNILTHFHTVPLLIAFSPCWKLSANASFGIARSTVVTRCWICAMSEKRRLFRTPLSRGNKKKSAGARSGEYGGCSRTVTLRVARNCFTRMAVCGRALSWSSFH</sequence>
<dbReference type="EMBL" id="BGPR01018560">
    <property type="protein sequence ID" value="GBN79478.1"/>
    <property type="molecule type" value="Genomic_DNA"/>
</dbReference>
<dbReference type="AlphaFoldDB" id="A0A4Y2RUL5"/>
<evidence type="ECO:0000313" key="1">
    <source>
        <dbReference type="EMBL" id="GBN79471.1"/>
    </source>
</evidence>
<reference evidence="2 3" key="1">
    <citation type="journal article" date="2019" name="Sci. Rep.">
        <title>Orb-weaving spider Araneus ventricosus genome elucidates the spidroin gene catalogue.</title>
        <authorList>
            <person name="Kono N."/>
            <person name="Nakamura H."/>
            <person name="Ohtoshi R."/>
            <person name="Moran D.A.P."/>
            <person name="Shinohara A."/>
            <person name="Yoshida Y."/>
            <person name="Fujiwara M."/>
            <person name="Mori M."/>
            <person name="Tomita M."/>
            <person name="Arakawa K."/>
        </authorList>
    </citation>
    <scope>NUCLEOTIDE SEQUENCE [LARGE SCALE GENOMIC DNA]</scope>
</reference>
<protein>
    <submittedName>
        <fullName evidence="2">Uncharacterized protein</fullName>
    </submittedName>
</protein>
<dbReference type="EMBL" id="BGPR01018559">
    <property type="protein sequence ID" value="GBN79471.1"/>
    <property type="molecule type" value="Genomic_DNA"/>
</dbReference>
<keyword evidence="3" id="KW-1185">Reference proteome</keyword>